<dbReference type="InParanoid" id="A0A151ZJK8"/>
<dbReference type="PANTHER" id="PTHR35841">
    <property type="entry name" value="PHOSPHONATES-BINDING PERIPLASMIC PROTEIN"/>
    <property type="match status" value="1"/>
</dbReference>
<gene>
    <name evidence="1" type="ORF">DLAC_04889</name>
</gene>
<dbReference type="OMA" id="RTKYYSF"/>
<dbReference type="Gene3D" id="3.40.190.10">
    <property type="entry name" value="Periplasmic binding protein-like II"/>
    <property type="match status" value="2"/>
</dbReference>
<name>A0A151ZJK8_TIELA</name>
<dbReference type="STRING" id="361077.A0A151ZJK8"/>
<dbReference type="EMBL" id="LODT01000023">
    <property type="protein sequence ID" value="KYQ93994.1"/>
    <property type="molecule type" value="Genomic_DNA"/>
</dbReference>
<proteinExistence type="predicted"/>
<keyword evidence="2" id="KW-1185">Reference proteome</keyword>
<evidence type="ECO:0000313" key="2">
    <source>
        <dbReference type="Proteomes" id="UP000076078"/>
    </source>
</evidence>
<dbReference type="PANTHER" id="PTHR35841:SF1">
    <property type="entry name" value="PHOSPHONATES-BINDING PERIPLASMIC PROTEIN"/>
    <property type="match status" value="1"/>
</dbReference>
<accession>A0A151ZJK8</accession>
<reference evidence="1 2" key="1">
    <citation type="submission" date="2015-12" db="EMBL/GenBank/DDBJ databases">
        <title>Dictyostelia acquired genes for synthesis and detection of signals that induce cell-type specialization by lateral gene transfer from prokaryotes.</title>
        <authorList>
            <person name="Gloeckner G."/>
            <person name="Schaap P."/>
        </authorList>
    </citation>
    <scope>NUCLEOTIDE SEQUENCE [LARGE SCALE GENOMIC DNA]</scope>
    <source>
        <strain evidence="1 2">TK</strain>
    </source>
</reference>
<protein>
    <submittedName>
        <fullName evidence="1">Uncharacterized protein</fullName>
    </submittedName>
</protein>
<comment type="caution">
    <text evidence="1">The sequence shown here is derived from an EMBL/GenBank/DDBJ whole genome shotgun (WGS) entry which is preliminary data.</text>
</comment>
<dbReference type="SUPFAM" id="SSF53850">
    <property type="entry name" value="Periplasmic binding protein-like II"/>
    <property type="match status" value="1"/>
</dbReference>
<sequence length="539" mass="62660">MTESSYHIYIDKSKNTTRPNLPEVKYVQDRDEDAEHPLSKYKYTQDDKKYMRVMLDYLMEYVQVSVKSPIETFGKDQQYKPNISLKLPNGNETLRCIFNNFERLIELKQFYCVGFFGCKSVGYEKMLDKIIESDEILVSNLVHYPSILAYVTIERDSSSMSDDLQNKTASNWGNIVVVDNLDVVQDWRSGSVHKEAVEDQSPYYYQMIRLHNASISIPSSHTSEYQSLRDYLQFSRVSDMNLQVIRTKYYQFQDGKLIWRGLRTYQQQDSISSQTILCTSFLGSSTFSFYKEILEQVGRDLDLNIKVIDVYSLEESQWKDKEPYKIMIDLGISFAFMCGLAFLKGSELLTPMVSVVKSGNIYQDKSNYYSLLITNKSNENIKSLKDCRGMSFAYNEEYSFSGYQLPLMHLRKSNLPSSSSFEEYFSSCHKTSSHLQSLTSICNNQYQVSSIDSVVYDCQYQNDDKVRETTKIIEIIGPYPMPPLVKLNSLALFDKSIQNYLTSNLFQQKSNKILEKYSFTRFVKCNNDTFQKMKVDLNL</sequence>
<dbReference type="Proteomes" id="UP000076078">
    <property type="component" value="Unassembled WGS sequence"/>
</dbReference>
<dbReference type="Pfam" id="PF12974">
    <property type="entry name" value="Phosphonate-bd"/>
    <property type="match status" value="1"/>
</dbReference>
<organism evidence="1 2">
    <name type="scientific">Tieghemostelium lacteum</name>
    <name type="common">Slime mold</name>
    <name type="synonym">Dictyostelium lacteum</name>
    <dbReference type="NCBI Taxonomy" id="361077"/>
    <lineage>
        <taxon>Eukaryota</taxon>
        <taxon>Amoebozoa</taxon>
        <taxon>Evosea</taxon>
        <taxon>Eumycetozoa</taxon>
        <taxon>Dictyostelia</taxon>
        <taxon>Dictyosteliales</taxon>
        <taxon>Raperosteliaceae</taxon>
        <taxon>Tieghemostelium</taxon>
    </lineage>
</organism>
<dbReference type="OrthoDB" id="5310573at2759"/>
<evidence type="ECO:0000313" key="1">
    <source>
        <dbReference type="EMBL" id="KYQ93994.1"/>
    </source>
</evidence>
<dbReference type="AlphaFoldDB" id="A0A151ZJK8"/>